<keyword evidence="6" id="KW-0488">Methylation</keyword>
<feature type="domain" description="DNA-directed DNA polymerase X" evidence="24">
    <location>
        <begin position="1"/>
        <end position="319"/>
    </location>
</feature>
<dbReference type="InterPro" id="IPR003141">
    <property type="entry name" value="Pol/His_phosphatase_N"/>
</dbReference>
<evidence type="ECO:0000256" key="5">
    <source>
        <dbReference type="ARBA" id="ARBA00020020"/>
    </source>
</evidence>
<keyword evidence="25" id="KW-0378">Hydrolase</keyword>
<dbReference type="Pfam" id="PF14792">
    <property type="entry name" value="DNA_pol_B_palm"/>
    <property type="match status" value="1"/>
</dbReference>
<dbReference type="InterPro" id="IPR010996">
    <property type="entry name" value="HHH_MUS81"/>
</dbReference>
<evidence type="ECO:0000259" key="24">
    <source>
        <dbReference type="SMART" id="SM00483"/>
    </source>
</evidence>
<evidence type="ECO:0000259" key="23">
    <source>
        <dbReference type="SMART" id="SM00481"/>
    </source>
</evidence>
<keyword evidence="11" id="KW-0227">DNA damage</keyword>
<dbReference type="GO" id="GO:0008270">
    <property type="term" value="F:zinc ion binding"/>
    <property type="evidence" value="ECO:0007669"/>
    <property type="project" value="TreeGrafter"/>
</dbReference>
<dbReference type="InterPro" id="IPR003583">
    <property type="entry name" value="Hlx-hairpin-Hlx_DNA-bd_motif"/>
</dbReference>
<feature type="domain" description="Helix-hairpin-helix DNA-binding motif class 1" evidence="22">
    <location>
        <begin position="93"/>
        <end position="112"/>
    </location>
</feature>
<dbReference type="SUPFAM" id="SSF158702">
    <property type="entry name" value="Sec63 N-terminal domain-like"/>
    <property type="match status" value="1"/>
</dbReference>
<evidence type="ECO:0000256" key="18">
    <source>
        <dbReference type="ARBA" id="ARBA00044632"/>
    </source>
</evidence>
<keyword evidence="8" id="KW-0808">Transferase</keyword>
<dbReference type="Proteomes" id="UP000315017">
    <property type="component" value="Chromosome"/>
</dbReference>
<evidence type="ECO:0000256" key="20">
    <source>
        <dbReference type="ARBA" id="ARBA00045548"/>
    </source>
</evidence>
<evidence type="ECO:0000256" key="9">
    <source>
        <dbReference type="ARBA" id="ARBA00022695"/>
    </source>
</evidence>
<evidence type="ECO:0000256" key="4">
    <source>
        <dbReference type="ARBA" id="ARBA00012720"/>
    </source>
</evidence>
<comment type="catalytic activity">
    <reaction evidence="21">
        <text>DNA(n) + a 2'-deoxyribonucleoside 5'-triphosphate = DNA(n+1) + diphosphate</text>
        <dbReference type="Rhea" id="RHEA:22508"/>
        <dbReference type="Rhea" id="RHEA-COMP:17339"/>
        <dbReference type="Rhea" id="RHEA-COMP:17340"/>
        <dbReference type="ChEBI" id="CHEBI:33019"/>
        <dbReference type="ChEBI" id="CHEBI:61560"/>
        <dbReference type="ChEBI" id="CHEBI:173112"/>
        <dbReference type="EC" id="2.7.7.7"/>
    </reaction>
</comment>
<dbReference type="GO" id="GO:0140078">
    <property type="term" value="F:class I DNA-(apurinic or apyrimidinic site) endonuclease activity"/>
    <property type="evidence" value="ECO:0007669"/>
    <property type="project" value="UniProtKB-EC"/>
</dbReference>
<dbReference type="InterPro" id="IPR022311">
    <property type="entry name" value="PolX-like"/>
</dbReference>
<dbReference type="KEGG" id="aagg:ETAA8_69730"/>
<dbReference type="InterPro" id="IPR028207">
    <property type="entry name" value="DNA_pol_B_palm_palm"/>
</dbReference>
<dbReference type="Gene3D" id="1.10.150.110">
    <property type="entry name" value="DNA polymerase beta, N-terminal domain-like"/>
    <property type="match status" value="1"/>
</dbReference>
<reference evidence="25 26" key="1">
    <citation type="submission" date="2019-02" db="EMBL/GenBank/DDBJ databases">
        <title>Deep-cultivation of Planctomycetes and their phenomic and genomic characterization uncovers novel biology.</title>
        <authorList>
            <person name="Wiegand S."/>
            <person name="Jogler M."/>
            <person name="Boedeker C."/>
            <person name="Pinto D."/>
            <person name="Vollmers J."/>
            <person name="Rivas-Marin E."/>
            <person name="Kohn T."/>
            <person name="Peeters S.H."/>
            <person name="Heuer A."/>
            <person name="Rast P."/>
            <person name="Oberbeckmann S."/>
            <person name="Bunk B."/>
            <person name="Jeske O."/>
            <person name="Meyerdierks A."/>
            <person name="Storesund J.E."/>
            <person name="Kallscheuer N."/>
            <person name="Luecker S."/>
            <person name="Lage O.M."/>
            <person name="Pohl T."/>
            <person name="Merkel B.J."/>
            <person name="Hornburger P."/>
            <person name="Mueller R.-W."/>
            <person name="Bruemmer F."/>
            <person name="Labrenz M."/>
            <person name="Spormann A.M."/>
            <person name="Op den Camp H."/>
            <person name="Overmann J."/>
            <person name="Amann R."/>
            <person name="Jetten M.S.M."/>
            <person name="Mascher T."/>
            <person name="Medema M.H."/>
            <person name="Devos D.P."/>
            <person name="Kaster A.-K."/>
            <person name="Ovreas L."/>
            <person name="Rohde M."/>
            <person name="Galperin M.Y."/>
            <person name="Jogler C."/>
        </authorList>
    </citation>
    <scope>NUCLEOTIDE SEQUENCE [LARGE SCALE GENOMIC DNA]</scope>
    <source>
        <strain evidence="25 26">ETA_A8</strain>
    </source>
</reference>
<dbReference type="InterPro" id="IPR004013">
    <property type="entry name" value="PHP_dom"/>
</dbReference>
<dbReference type="SUPFAM" id="SSF81301">
    <property type="entry name" value="Nucleotidyltransferase"/>
    <property type="match status" value="1"/>
</dbReference>
<dbReference type="Pfam" id="PF14791">
    <property type="entry name" value="DNA_pol_B_thumb"/>
    <property type="match status" value="1"/>
</dbReference>
<dbReference type="InterPro" id="IPR037160">
    <property type="entry name" value="DNA_Pol_thumb_sf"/>
</dbReference>
<accession>A0A517YNK9</accession>
<evidence type="ECO:0000256" key="6">
    <source>
        <dbReference type="ARBA" id="ARBA00022481"/>
    </source>
</evidence>
<dbReference type="SMART" id="SM00481">
    <property type="entry name" value="POLIIIAc"/>
    <property type="match status" value="1"/>
</dbReference>
<protein>
    <recommendedName>
        <fullName evidence="5">DNA polymerase beta</fullName>
        <ecNumber evidence="3">2.7.7.7</ecNumber>
        <ecNumber evidence="4">4.2.99.18</ecNumber>
    </recommendedName>
    <alternativeName>
        <fullName evidence="16">5'-deoxyribose-phosphate lyase</fullName>
    </alternativeName>
    <alternativeName>
        <fullName evidence="17">AP lyase</fullName>
    </alternativeName>
</protein>
<evidence type="ECO:0000256" key="17">
    <source>
        <dbReference type="ARBA" id="ARBA00035726"/>
    </source>
</evidence>
<dbReference type="SMART" id="SM00278">
    <property type="entry name" value="HhH1"/>
    <property type="match status" value="3"/>
</dbReference>
<dbReference type="InterPro" id="IPR050243">
    <property type="entry name" value="PHP_phosphatase"/>
</dbReference>
<keyword evidence="15" id="KW-0234">DNA repair</keyword>
<dbReference type="Gene3D" id="3.20.20.140">
    <property type="entry name" value="Metal-dependent hydrolases"/>
    <property type="match status" value="1"/>
</dbReference>
<feature type="domain" description="Helix-hairpin-helix DNA-binding motif class 1" evidence="22">
    <location>
        <begin position="128"/>
        <end position="147"/>
    </location>
</feature>
<evidence type="ECO:0000256" key="14">
    <source>
        <dbReference type="ARBA" id="ARBA00023053"/>
    </source>
</evidence>
<dbReference type="Pfam" id="PF02811">
    <property type="entry name" value="PHP"/>
    <property type="match status" value="1"/>
</dbReference>
<evidence type="ECO:0000256" key="15">
    <source>
        <dbReference type="ARBA" id="ARBA00023204"/>
    </source>
</evidence>
<evidence type="ECO:0000256" key="11">
    <source>
        <dbReference type="ARBA" id="ARBA00022763"/>
    </source>
</evidence>
<evidence type="ECO:0000256" key="13">
    <source>
        <dbReference type="ARBA" id="ARBA00022932"/>
    </source>
</evidence>
<feature type="domain" description="Polymerase/histidinol phosphatase N-terminal" evidence="23">
    <location>
        <begin position="343"/>
        <end position="423"/>
    </location>
</feature>
<dbReference type="PIRSF" id="PIRSF005047">
    <property type="entry name" value="UCP005047_YshC"/>
    <property type="match status" value="1"/>
</dbReference>
<keyword evidence="10" id="KW-0235">DNA replication</keyword>
<keyword evidence="26" id="KW-1185">Reference proteome</keyword>
<keyword evidence="25" id="KW-0269">Exonuclease</keyword>
<comment type="catalytic activity">
    <reaction evidence="18">
        <text>2'-deoxyribonucleotide-(2'-deoxyribose 5'-phosphate)-2'-deoxyribonucleotide-DNA = a 3'-end 2'-deoxyribonucleotide-(2,3-dehydro-2,3-deoxyribose 5'-phosphate)-DNA + a 5'-end 5'-phospho-2'-deoxyribonucleoside-DNA + H(+)</text>
        <dbReference type="Rhea" id="RHEA:66592"/>
        <dbReference type="Rhea" id="RHEA-COMP:13180"/>
        <dbReference type="Rhea" id="RHEA-COMP:16897"/>
        <dbReference type="Rhea" id="RHEA-COMP:17067"/>
        <dbReference type="ChEBI" id="CHEBI:15378"/>
        <dbReference type="ChEBI" id="CHEBI:136412"/>
        <dbReference type="ChEBI" id="CHEBI:157695"/>
        <dbReference type="ChEBI" id="CHEBI:167181"/>
        <dbReference type="EC" id="4.2.99.18"/>
    </reaction>
</comment>
<dbReference type="GO" id="GO:0003887">
    <property type="term" value="F:DNA-directed DNA polymerase activity"/>
    <property type="evidence" value="ECO:0007669"/>
    <property type="project" value="UniProtKB-KW"/>
</dbReference>
<dbReference type="SMART" id="SM00483">
    <property type="entry name" value="POLXc"/>
    <property type="match status" value="1"/>
</dbReference>
<keyword evidence="14" id="KW-0915">Sodium</keyword>
<dbReference type="SUPFAM" id="SSF89550">
    <property type="entry name" value="PHP domain-like"/>
    <property type="match status" value="1"/>
</dbReference>
<dbReference type="GO" id="GO:0004527">
    <property type="term" value="F:exonuclease activity"/>
    <property type="evidence" value="ECO:0007669"/>
    <property type="project" value="UniProtKB-KW"/>
</dbReference>
<keyword evidence="12" id="KW-0832">Ubl conjugation</keyword>
<dbReference type="OrthoDB" id="9808747at2"/>
<dbReference type="GO" id="GO:0005829">
    <property type="term" value="C:cytosol"/>
    <property type="evidence" value="ECO:0007669"/>
    <property type="project" value="TreeGrafter"/>
</dbReference>
<dbReference type="Pfam" id="PF14520">
    <property type="entry name" value="HHH_5"/>
    <property type="match status" value="1"/>
</dbReference>
<evidence type="ECO:0000256" key="3">
    <source>
        <dbReference type="ARBA" id="ARBA00012417"/>
    </source>
</evidence>
<keyword evidence="7" id="KW-0237">DNA synthesis</keyword>
<dbReference type="InterPro" id="IPR047967">
    <property type="entry name" value="PolX_PHP"/>
</dbReference>
<dbReference type="EC" id="2.7.7.7" evidence="3"/>
<evidence type="ECO:0000256" key="1">
    <source>
        <dbReference type="ARBA" id="ARBA00001946"/>
    </source>
</evidence>
<dbReference type="InterPro" id="IPR002008">
    <property type="entry name" value="DNA_pol_X_beta-like"/>
</dbReference>
<evidence type="ECO:0000256" key="12">
    <source>
        <dbReference type="ARBA" id="ARBA00022843"/>
    </source>
</evidence>
<evidence type="ECO:0000256" key="8">
    <source>
        <dbReference type="ARBA" id="ARBA00022679"/>
    </source>
</evidence>
<evidence type="ECO:0000313" key="26">
    <source>
        <dbReference type="Proteomes" id="UP000315017"/>
    </source>
</evidence>
<dbReference type="NCBIfam" id="NF006375">
    <property type="entry name" value="PRK08609.1"/>
    <property type="match status" value="1"/>
</dbReference>
<dbReference type="InterPro" id="IPR016195">
    <property type="entry name" value="Pol/histidinol_Pase-like"/>
</dbReference>
<dbReference type="CDD" id="cd07436">
    <property type="entry name" value="PHP_PolX"/>
    <property type="match status" value="1"/>
</dbReference>
<dbReference type="RefSeq" id="WP_145099574.1">
    <property type="nucleotide sequence ID" value="NZ_CP036274.1"/>
</dbReference>
<dbReference type="GO" id="GO:0006281">
    <property type="term" value="P:DNA repair"/>
    <property type="evidence" value="ECO:0007669"/>
    <property type="project" value="UniProtKB-KW"/>
</dbReference>
<dbReference type="Gene3D" id="3.30.460.10">
    <property type="entry name" value="Beta Polymerase, domain 2"/>
    <property type="match status" value="1"/>
</dbReference>
<dbReference type="InterPro" id="IPR002054">
    <property type="entry name" value="DNA-dir_DNA_pol_X"/>
</dbReference>
<keyword evidence="13" id="KW-0239">DNA-directed DNA polymerase</keyword>
<dbReference type="Pfam" id="PF14716">
    <property type="entry name" value="HHH_8"/>
    <property type="match status" value="1"/>
</dbReference>
<comment type="subcellular location">
    <subcellularLocation>
        <location evidence="2">Cytoplasm</location>
    </subcellularLocation>
</comment>
<dbReference type="PANTHER" id="PTHR36928">
    <property type="entry name" value="PHOSPHATASE YCDX-RELATED"/>
    <property type="match status" value="1"/>
</dbReference>
<evidence type="ECO:0000259" key="22">
    <source>
        <dbReference type="SMART" id="SM00278"/>
    </source>
</evidence>
<dbReference type="Gene3D" id="3.30.210.10">
    <property type="entry name" value="DNA polymerase, thumb domain"/>
    <property type="match status" value="1"/>
</dbReference>
<dbReference type="SUPFAM" id="SSF47802">
    <property type="entry name" value="DNA polymerase beta, N-terminal domain-like"/>
    <property type="match status" value="1"/>
</dbReference>
<dbReference type="GO" id="GO:0042578">
    <property type="term" value="F:phosphoric ester hydrolase activity"/>
    <property type="evidence" value="ECO:0007669"/>
    <property type="project" value="TreeGrafter"/>
</dbReference>
<dbReference type="GO" id="GO:0003677">
    <property type="term" value="F:DNA binding"/>
    <property type="evidence" value="ECO:0007669"/>
    <property type="project" value="InterPro"/>
</dbReference>
<comment type="cofactor">
    <cofactor evidence="1">
        <name>Mg(2+)</name>
        <dbReference type="ChEBI" id="CHEBI:18420"/>
    </cofactor>
</comment>
<keyword evidence="9" id="KW-0548">Nucleotidyltransferase</keyword>
<dbReference type="EMBL" id="CP036274">
    <property type="protein sequence ID" value="QDU31813.1"/>
    <property type="molecule type" value="Genomic_DNA"/>
</dbReference>
<dbReference type="PANTHER" id="PTHR36928:SF1">
    <property type="entry name" value="PHOSPHATASE YCDX-RELATED"/>
    <property type="match status" value="1"/>
</dbReference>
<gene>
    <name evidence="25" type="primary">polX</name>
    <name evidence="25" type="ORF">ETAA8_69730</name>
</gene>
<name>A0A517YNK9_9BACT</name>
<proteinExistence type="predicted"/>
<evidence type="ECO:0000256" key="21">
    <source>
        <dbReference type="ARBA" id="ARBA00049244"/>
    </source>
</evidence>
<evidence type="ECO:0000256" key="16">
    <source>
        <dbReference type="ARBA" id="ARBA00035717"/>
    </source>
</evidence>
<evidence type="ECO:0000256" key="10">
    <source>
        <dbReference type="ARBA" id="ARBA00022705"/>
    </source>
</evidence>
<organism evidence="25 26">
    <name type="scientific">Anatilimnocola aggregata</name>
    <dbReference type="NCBI Taxonomy" id="2528021"/>
    <lineage>
        <taxon>Bacteria</taxon>
        <taxon>Pseudomonadati</taxon>
        <taxon>Planctomycetota</taxon>
        <taxon>Planctomycetia</taxon>
        <taxon>Pirellulales</taxon>
        <taxon>Pirellulaceae</taxon>
        <taxon>Anatilimnocola</taxon>
    </lineage>
</organism>
<dbReference type="CDD" id="cd00141">
    <property type="entry name" value="NT_POLXc"/>
    <property type="match status" value="1"/>
</dbReference>
<dbReference type="InterPro" id="IPR027421">
    <property type="entry name" value="DNA_pol_lamdba_lyase_dom_sf"/>
</dbReference>
<dbReference type="PRINTS" id="PR00870">
    <property type="entry name" value="DNAPOLXBETA"/>
</dbReference>
<evidence type="ECO:0000256" key="19">
    <source>
        <dbReference type="ARBA" id="ARBA00044678"/>
    </source>
</evidence>
<evidence type="ECO:0000256" key="7">
    <source>
        <dbReference type="ARBA" id="ARBA00022634"/>
    </source>
</evidence>
<dbReference type="InterPro" id="IPR029398">
    <property type="entry name" value="PolB_thumb"/>
</dbReference>
<comment type="function">
    <text evidence="20">Repair polymerase that plays a key role in base-excision repair. During this process, the damaged base is excised by specific DNA glycosylases, the DNA backbone is nicked at the abasic site by an apurinic/apyrimidic (AP) endonuclease, and POLB removes 5'-deoxyribose-phosphate from the preincised AP site acting as a 5'-deoxyribose-phosphate lyase (5'-dRP lyase); through its DNA polymerase activity, it adds one nucleotide to the 3' end of the arising single-nucleotide gap. Conducts 'gap-filling' DNA synthesis in a stepwise distributive fashion rather than in a processive fashion as for other DNA polymerases. It is also able to cleave sugar-phosphate bonds 3' to an intact AP site, acting as an AP lyase.</text>
</comment>
<dbReference type="AlphaFoldDB" id="A0A517YNK9"/>
<comment type="catalytic activity">
    <reaction evidence="19">
        <text>a 5'-end 2'-deoxyribose-2'-deoxyribonucleotide-DNA = (2E,4S)-4-hydroxypenten-2-al-5-phosphate + a 5'-end 5'-phospho-2'-deoxyribonucleoside-DNA + H(+)</text>
        <dbReference type="Rhea" id="RHEA:76255"/>
        <dbReference type="Rhea" id="RHEA-COMP:13180"/>
        <dbReference type="Rhea" id="RHEA-COMP:18657"/>
        <dbReference type="ChEBI" id="CHEBI:15378"/>
        <dbReference type="ChEBI" id="CHEBI:136412"/>
        <dbReference type="ChEBI" id="CHEBI:195194"/>
        <dbReference type="ChEBI" id="CHEBI:195195"/>
    </reaction>
</comment>
<dbReference type="EC" id="4.2.99.18" evidence="4"/>
<dbReference type="InterPro" id="IPR043519">
    <property type="entry name" value="NT_sf"/>
</dbReference>
<dbReference type="Gene3D" id="1.10.150.20">
    <property type="entry name" value="5' to 3' exonuclease, C-terminal subdomain"/>
    <property type="match status" value="1"/>
</dbReference>
<feature type="domain" description="Helix-hairpin-helix DNA-binding motif class 1" evidence="22">
    <location>
        <begin position="53"/>
        <end position="72"/>
    </location>
</feature>
<keyword evidence="25" id="KW-0540">Nuclease</keyword>
<sequence length="577" mass="63491">MTNAQIADAFDMIADLLEFQAANPFRVRAYRNSARTLRDYSESLAWIATQEKQKLTEIDGIGKDLAEKIVQLVMTGDLPFLQELREQVPQSVLALLRIPGVGPKKAAALHKQLGIATLDQLRAACEEHKVRDLKGFGEKTEQLILAGITLAATASLRLLWAEADTLANSLREHFKDCPGVEQFEFGGSYRRGKETVGDLDILVVAADPTAAMDRLGAFEQTKDVIARGETKMSIRTHSGFQIDLRVVAAESFGAALQYFTGSKEHNVIVRGMAKAKGLKINEYGVFKVTGDKETYVAGTSEADVYATLGLPEFPPEMREARKEFDWAAAGELPELITVDDIRGDLHMHTHATDGTASIEEMAAAARARGLSYIAITDHSQRVSMANGLTPARCLEQWKEIDRINKDQPAGFRILKGIECDILEKGGMDLPDDILAEADWVIASVHYGQKQPRAQITERILGAIANPYVSMVAHPTGRLLNRREAYEVDLDAVYAAAKEHGKLLELNANPMRLDLNDVHLAAAKQHGIPIVINTDAHSTEGLNVLRYGILQARRAGLTKTDVANTRTWLQLKKLIGKK</sequence>
<evidence type="ECO:0000313" key="25">
    <source>
        <dbReference type="EMBL" id="QDU31813.1"/>
    </source>
</evidence>
<evidence type="ECO:0000256" key="2">
    <source>
        <dbReference type="ARBA" id="ARBA00004496"/>
    </source>
</evidence>